<dbReference type="AlphaFoldDB" id="A0AAW2HC97"/>
<dbReference type="EMBL" id="JARGDH010000005">
    <property type="protein sequence ID" value="KAL0267395.1"/>
    <property type="molecule type" value="Genomic_DNA"/>
</dbReference>
<protein>
    <submittedName>
        <fullName evidence="1">Uncharacterized protein</fullName>
    </submittedName>
</protein>
<dbReference type="PANTHER" id="PTHR47331">
    <property type="entry name" value="PHD-TYPE DOMAIN-CONTAINING PROTEIN"/>
    <property type="match status" value="1"/>
</dbReference>
<accession>A0AAW2HC97</accession>
<dbReference type="PANTHER" id="PTHR47331:SF2">
    <property type="match status" value="1"/>
</dbReference>
<comment type="caution">
    <text evidence="1">The sequence shown here is derived from an EMBL/GenBank/DDBJ whole genome shotgun (WGS) entry which is preliminary data.</text>
</comment>
<organism evidence="1">
    <name type="scientific">Menopon gallinae</name>
    <name type="common">poultry shaft louse</name>
    <dbReference type="NCBI Taxonomy" id="328185"/>
    <lineage>
        <taxon>Eukaryota</taxon>
        <taxon>Metazoa</taxon>
        <taxon>Ecdysozoa</taxon>
        <taxon>Arthropoda</taxon>
        <taxon>Hexapoda</taxon>
        <taxon>Insecta</taxon>
        <taxon>Pterygota</taxon>
        <taxon>Neoptera</taxon>
        <taxon>Paraneoptera</taxon>
        <taxon>Psocodea</taxon>
        <taxon>Troctomorpha</taxon>
        <taxon>Phthiraptera</taxon>
        <taxon>Amblycera</taxon>
        <taxon>Menoponidae</taxon>
        <taxon>Menopon</taxon>
    </lineage>
</organism>
<sequence length="209" mass="22893">MGVTPVTGADTLEEALELKRQLGTLLMAGGFELAKWASNSGELAPNAPRNHVLSDGTVKTLGLHWNPAFDVFGFQDQLEDHSKTITNEKHPVILSAKSSFTKLLVLDFHRRTLHGGPQLTLGQLSGQYWIIGGRNLVKGIVRNYTVCFRYAQTAPESLDGPTAGQQGDAVPSVPSLRPGLRWTCPTAPDQGPMSHHAERVRRPLRLYVH</sequence>
<gene>
    <name evidence="1" type="ORF">PYX00_009679</name>
</gene>
<name>A0AAW2HC97_9NEOP</name>
<proteinExistence type="predicted"/>
<reference evidence="1" key="1">
    <citation type="journal article" date="2024" name="Gigascience">
        <title>Chromosome-level genome of the poultry shaft louse Menopon gallinae provides insight into the host-switching and adaptive evolution of parasitic lice.</title>
        <authorList>
            <person name="Xu Y."/>
            <person name="Ma L."/>
            <person name="Liu S."/>
            <person name="Liang Y."/>
            <person name="Liu Q."/>
            <person name="He Z."/>
            <person name="Tian L."/>
            <person name="Duan Y."/>
            <person name="Cai W."/>
            <person name="Li H."/>
            <person name="Song F."/>
        </authorList>
    </citation>
    <scope>NUCLEOTIDE SEQUENCE</scope>
    <source>
        <strain evidence="1">Cailab_2023a</strain>
    </source>
</reference>
<evidence type="ECO:0000313" key="1">
    <source>
        <dbReference type="EMBL" id="KAL0267395.1"/>
    </source>
</evidence>